<accession>A0ABW7PWH2</accession>
<gene>
    <name evidence="1" type="ORF">ABU178_10845</name>
</gene>
<reference evidence="1 2" key="1">
    <citation type="submission" date="2024-08" db="EMBL/GenBank/DDBJ databases">
        <title>Pantoea ronii - a newly identified human opportunistic pathogen.</title>
        <authorList>
            <person name="Keidar-Friedman D."/>
            <person name="Sorek N."/>
            <person name="Leshin-Carmel D."/>
            <person name="Tsur A."/>
            <person name="Amsalem M."/>
            <person name="Tolkach D."/>
            <person name="Brosh-Nissimov T."/>
        </authorList>
    </citation>
    <scope>NUCLEOTIDE SEQUENCE [LARGE SCALE GENOMIC DNA]</scope>
    <source>
        <strain evidence="1 2">AA23256</strain>
    </source>
</reference>
<evidence type="ECO:0000313" key="1">
    <source>
        <dbReference type="EMBL" id="MFH8134666.1"/>
    </source>
</evidence>
<proteinExistence type="predicted"/>
<dbReference type="EMBL" id="JBGFSN010000004">
    <property type="protein sequence ID" value="MFH8134666.1"/>
    <property type="molecule type" value="Genomic_DNA"/>
</dbReference>
<sequence>MLTEPEARRWASLMLIAALRGDLRPDIVAKHISTMRHRHGADVFEDVLKAMLLEAGRVGPGHCDGSLYRTVKSTTKPVVPA</sequence>
<keyword evidence="2" id="KW-1185">Reference proteome</keyword>
<evidence type="ECO:0000313" key="2">
    <source>
        <dbReference type="Proteomes" id="UP001611251"/>
    </source>
</evidence>
<name>A0ABW7PWH2_9GAMM</name>
<dbReference type="Proteomes" id="UP001611251">
    <property type="component" value="Unassembled WGS sequence"/>
</dbReference>
<dbReference type="RefSeq" id="WP_397214670.1">
    <property type="nucleotide sequence ID" value="NZ_JBGFSN010000004.1"/>
</dbReference>
<protein>
    <submittedName>
        <fullName evidence="1">Uncharacterized protein</fullName>
    </submittedName>
</protein>
<organism evidence="1 2">
    <name type="scientific">Pantoea osteomyelitidis</name>
    <dbReference type="NCBI Taxonomy" id="3230026"/>
    <lineage>
        <taxon>Bacteria</taxon>
        <taxon>Pseudomonadati</taxon>
        <taxon>Pseudomonadota</taxon>
        <taxon>Gammaproteobacteria</taxon>
        <taxon>Enterobacterales</taxon>
        <taxon>Erwiniaceae</taxon>
        <taxon>Pantoea</taxon>
    </lineage>
</organism>
<comment type="caution">
    <text evidence="1">The sequence shown here is derived from an EMBL/GenBank/DDBJ whole genome shotgun (WGS) entry which is preliminary data.</text>
</comment>